<dbReference type="PROSITE" id="PS51387">
    <property type="entry name" value="FAD_PCMH"/>
    <property type="match status" value="1"/>
</dbReference>
<dbReference type="InterPro" id="IPR036318">
    <property type="entry name" value="FAD-bd_PCMH-like_sf"/>
</dbReference>
<dbReference type="InterPro" id="IPR051312">
    <property type="entry name" value="Diverse_Substr_Oxidored"/>
</dbReference>
<dbReference type="InterPro" id="IPR016166">
    <property type="entry name" value="FAD-bd_PCMH"/>
</dbReference>
<evidence type="ECO:0000256" key="2">
    <source>
        <dbReference type="ARBA" id="ARBA00022827"/>
    </source>
</evidence>
<dbReference type="Gene3D" id="3.30.465.10">
    <property type="match status" value="1"/>
</dbReference>
<dbReference type="InterPro" id="IPR005107">
    <property type="entry name" value="CO_DH_flav_C"/>
</dbReference>
<gene>
    <name evidence="4" type="primary">cutM</name>
    <name evidence="4" type="ORF">PSAL_024410</name>
</gene>
<dbReference type="PANTHER" id="PTHR42659">
    <property type="entry name" value="XANTHINE DEHYDROGENASE SUBUNIT C-RELATED"/>
    <property type="match status" value="1"/>
</dbReference>
<organism evidence="4 5">
    <name type="scientific">Pseudooceanicola algae</name>
    <dbReference type="NCBI Taxonomy" id="1537215"/>
    <lineage>
        <taxon>Bacteria</taxon>
        <taxon>Pseudomonadati</taxon>
        <taxon>Pseudomonadota</taxon>
        <taxon>Alphaproteobacteria</taxon>
        <taxon>Rhodobacterales</taxon>
        <taxon>Paracoccaceae</taxon>
        <taxon>Pseudooceanicola</taxon>
    </lineage>
</organism>
<keyword evidence="2" id="KW-0274">FAD</keyword>
<dbReference type="Gene3D" id="3.30.390.50">
    <property type="entry name" value="CO dehydrogenase flavoprotein, C-terminal domain"/>
    <property type="match status" value="1"/>
</dbReference>
<dbReference type="GO" id="GO:0008805">
    <property type="term" value="F:carbon-monoxide oxygenase activity"/>
    <property type="evidence" value="ECO:0007669"/>
    <property type="project" value="UniProtKB-EC"/>
</dbReference>
<protein>
    <submittedName>
        <fullName evidence="4">Carbon monoxide dehydrogenase medium chain</fullName>
        <ecNumber evidence="4">1.2.5.3</ecNumber>
    </submittedName>
</protein>
<keyword evidence="5" id="KW-1185">Reference proteome</keyword>
<dbReference type="PANTHER" id="PTHR42659:SF2">
    <property type="entry name" value="XANTHINE DEHYDROGENASE SUBUNIT C-RELATED"/>
    <property type="match status" value="1"/>
</dbReference>
<keyword evidence="1" id="KW-0285">Flavoprotein</keyword>
<dbReference type="Pfam" id="PF00941">
    <property type="entry name" value="FAD_binding_5"/>
    <property type="match status" value="1"/>
</dbReference>
<dbReference type="InterPro" id="IPR002346">
    <property type="entry name" value="Mopterin_DH_FAD-bd"/>
</dbReference>
<accession>A0A418SIR2</accession>
<dbReference type="SMART" id="SM01092">
    <property type="entry name" value="CO_deh_flav_C"/>
    <property type="match status" value="1"/>
</dbReference>
<dbReference type="KEGG" id="palw:PSAL_024410"/>
<dbReference type="Proteomes" id="UP000283786">
    <property type="component" value="Chromosome"/>
</dbReference>
<dbReference type="GO" id="GO:0071949">
    <property type="term" value="F:FAD binding"/>
    <property type="evidence" value="ECO:0007669"/>
    <property type="project" value="InterPro"/>
</dbReference>
<dbReference type="InterPro" id="IPR036683">
    <property type="entry name" value="CO_DH_flav_C_dom_sf"/>
</dbReference>
<evidence type="ECO:0000256" key="1">
    <source>
        <dbReference type="ARBA" id="ARBA00022630"/>
    </source>
</evidence>
<proteinExistence type="predicted"/>
<name>A0A418SIR2_9RHOB</name>
<evidence type="ECO:0000313" key="5">
    <source>
        <dbReference type="Proteomes" id="UP000283786"/>
    </source>
</evidence>
<dbReference type="EMBL" id="CP060436">
    <property type="protein sequence ID" value="QPM91191.1"/>
    <property type="molecule type" value="Genomic_DNA"/>
</dbReference>
<dbReference type="Gene3D" id="3.30.43.10">
    <property type="entry name" value="Uridine Diphospho-n-acetylenolpyruvylglucosamine Reductase, domain 2"/>
    <property type="match status" value="1"/>
</dbReference>
<reference evidence="4 5" key="1">
    <citation type="submission" date="2020-08" db="EMBL/GenBank/DDBJ databases">
        <title>Genome sequence of Rhodobacteraceae bacterium Lw-13e.</title>
        <authorList>
            <person name="Poehlein A."/>
            <person name="Wolter L."/>
            <person name="Daniel R."/>
            <person name="Brinkhoff T."/>
        </authorList>
    </citation>
    <scope>NUCLEOTIDE SEQUENCE [LARGE SCALE GENOMIC DNA]</scope>
    <source>
        <strain evidence="4 5">Lw-13e</strain>
    </source>
</reference>
<evidence type="ECO:0000256" key="3">
    <source>
        <dbReference type="ARBA" id="ARBA00023002"/>
    </source>
</evidence>
<dbReference type="InterPro" id="IPR016169">
    <property type="entry name" value="FAD-bd_PCMH_sub2"/>
</dbReference>
<evidence type="ECO:0000313" key="4">
    <source>
        <dbReference type="EMBL" id="QPM91191.1"/>
    </source>
</evidence>
<keyword evidence="3 4" id="KW-0560">Oxidoreductase</keyword>
<dbReference type="AlphaFoldDB" id="A0A418SIR2"/>
<dbReference type="SUPFAM" id="SSF55447">
    <property type="entry name" value="CO dehydrogenase flavoprotein C-terminal domain-like"/>
    <property type="match status" value="1"/>
</dbReference>
<dbReference type="SUPFAM" id="SSF56176">
    <property type="entry name" value="FAD-binding/transporter-associated domain-like"/>
    <property type="match status" value="1"/>
</dbReference>
<sequence length="288" mass="30021">MAAVEAKVCPGVCLWQAGAEARTGKQTMYNFEFVKPTSIEEAVAALADEEAQPLSGGQTLIPTMKQRLNAPGVLVSLLGIEEMRHVGMEGDLLTVGAATSHAEIARLAATSYPALAALAGQIGDPAVRSRGTIGGSLANNDPAACYPAAALASAAVIVTDRREIAADDFFEGMFTTALEEGEIVTAVRFPIPEGAAYVKFEQPASRFAMTGVFIARFASGVRVAVTGASEEGVFRWAEAENALSADFSRKAIADLSLPAEGMMSDLHGSAEYRAHLVKVMTGRAVAAA</sequence>
<dbReference type="InterPro" id="IPR016167">
    <property type="entry name" value="FAD-bd_PCMH_sub1"/>
</dbReference>
<dbReference type="EC" id="1.2.5.3" evidence="4"/>